<name>A0A1J4NRM4_9ACTN</name>
<accession>A0A1J4NRM4</accession>
<evidence type="ECO:0000313" key="3">
    <source>
        <dbReference type="Proteomes" id="UP000034196"/>
    </source>
</evidence>
<organism evidence="2 3">
    <name type="scientific">Streptomyces mangrovisoli</name>
    <dbReference type="NCBI Taxonomy" id="1428628"/>
    <lineage>
        <taxon>Bacteria</taxon>
        <taxon>Bacillati</taxon>
        <taxon>Actinomycetota</taxon>
        <taxon>Actinomycetes</taxon>
        <taxon>Kitasatosporales</taxon>
        <taxon>Streptomycetaceae</taxon>
        <taxon>Streptomyces</taxon>
    </lineage>
</organism>
<feature type="transmembrane region" description="Helical" evidence="1">
    <location>
        <begin position="12"/>
        <end position="30"/>
    </location>
</feature>
<protein>
    <submittedName>
        <fullName evidence="2">Uncharacterized protein</fullName>
    </submittedName>
</protein>
<dbReference type="OrthoDB" id="3628158at2"/>
<comment type="caution">
    <text evidence="2">The sequence shown here is derived from an EMBL/GenBank/DDBJ whole genome shotgun (WGS) entry which is preliminary data.</text>
</comment>
<keyword evidence="1" id="KW-0472">Membrane</keyword>
<dbReference type="AlphaFoldDB" id="A0A1J4NRM4"/>
<keyword evidence="1" id="KW-1133">Transmembrane helix</keyword>
<dbReference type="Proteomes" id="UP000034196">
    <property type="component" value="Unassembled WGS sequence"/>
</dbReference>
<dbReference type="STRING" id="1428628.WN71_029180"/>
<evidence type="ECO:0000313" key="2">
    <source>
        <dbReference type="EMBL" id="OIJ64244.1"/>
    </source>
</evidence>
<reference evidence="2" key="1">
    <citation type="submission" date="2016-10" db="EMBL/GenBank/DDBJ databases">
        <title>Genome sequence of Streptomyces mangrovisoli MUSC 149.</title>
        <authorList>
            <person name="Lee L.-H."/>
            <person name="Ser H.-L."/>
        </authorList>
    </citation>
    <scope>NUCLEOTIDE SEQUENCE [LARGE SCALE GENOMIC DNA]</scope>
    <source>
        <strain evidence="2">MUSC 149</strain>
    </source>
</reference>
<dbReference type="EMBL" id="LAVA02000083">
    <property type="protein sequence ID" value="OIJ64244.1"/>
    <property type="molecule type" value="Genomic_DNA"/>
</dbReference>
<proteinExistence type="predicted"/>
<sequence length="145" mass="15647">MSPTRFASEHRWLYIGAIVLLVALAVIGLIRYERVRTTNEAHNKANELSGELIAAGFPAPNTDNLVRALGDDGGLACSDPTSALRSALWKINMSNGAAGPGIRPVIADKRVVEAGALVLKVYCPDKLHDLQDKIDDLKTDTTVRQ</sequence>
<keyword evidence="1" id="KW-0812">Transmembrane</keyword>
<dbReference type="RefSeq" id="WP_046592665.1">
    <property type="nucleotide sequence ID" value="NZ_LAVA02000083.1"/>
</dbReference>
<evidence type="ECO:0000256" key="1">
    <source>
        <dbReference type="SAM" id="Phobius"/>
    </source>
</evidence>
<keyword evidence="3" id="KW-1185">Reference proteome</keyword>
<gene>
    <name evidence="2" type="ORF">WN71_029180</name>
</gene>